<feature type="transmembrane region" description="Helical" evidence="12">
    <location>
        <begin position="304"/>
        <end position="324"/>
    </location>
</feature>
<feature type="transmembrane region" description="Helical" evidence="12">
    <location>
        <begin position="46"/>
        <end position="65"/>
    </location>
</feature>
<evidence type="ECO:0000256" key="4">
    <source>
        <dbReference type="ARBA" id="ARBA00022723"/>
    </source>
</evidence>
<dbReference type="GO" id="GO:0016020">
    <property type="term" value="C:membrane"/>
    <property type="evidence" value="ECO:0007669"/>
    <property type="project" value="UniProtKB-SubCell"/>
</dbReference>
<reference evidence="14" key="1">
    <citation type="submission" date="2019-10" db="EMBL/GenBank/DDBJ databases">
        <title>Complete genome sequence of Corynebacterium urogenitalis DSM 108747, isolated from the genital tract of a cow.</title>
        <authorList>
            <person name="Ruckert C."/>
            <person name="Ballas P."/>
            <person name="Wagener K."/>
            <person name="Drillich M."/>
            <person name="Kaempfer P."/>
            <person name="Busse H.-J."/>
            <person name="Ehling-Schulz M."/>
        </authorList>
    </citation>
    <scope>NUCLEOTIDE SEQUENCE [LARGE SCALE GENOMIC DNA]</scope>
    <source>
        <strain evidence="14">LMM 1652</strain>
    </source>
</reference>
<dbReference type="PANTHER" id="PTHR35457">
    <property type="entry name" value="HEME A SYNTHASE"/>
    <property type="match status" value="1"/>
</dbReference>
<comment type="subcellular location">
    <subcellularLocation>
        <location evidence="1">Membrane</location>
        <topology evidence="1">Multi-pass membrane protein</topology>
    </subcellularLocation>
</comment>
<evidence type="ECO:0000256" key="1">
    <source>
        <dbReference type="ARBA" id="ARBA00004141"/>
    </source>
</evidence>
<dbReference type="GO" id="GO:0016491">
    <property type="term" value="F:oxidoreductase activity"/>
    <property type="evidence" value="ECO:0007669"/>
    <property type="project" value="UniProtKB-KW"/>
</dbReference>
<evidence type="ECO:0000256" key="8">
    <source>
        <dbReference type="ARBA" id="ARBA00023133"/>
    </source>
</evidence>
<feature type="transmembrane region" description="Helical" evidence="12">
    <location>
        <begin position="198"/>
        <end position="219"/>
    </location>
</feature>
<dbReference type="InterPro" id="IPR003780">
    <property type="entry name" value="COX15/CtaA_fam"/>
</dbReference>
<dbReference type="EMBL" id="CP045032">
    <property type="protein sequence ID" value="QFQ02378.1"/>
    <property type="molecule type" value="Genomic_DNA"/>
</dbReference>
<feature type="transmembrane region" description="Helical" evidence="12">
    <location>
        <begin position="252"/>
        <end position="271"/>
    </location>
</feature>
<dbReference type="InterPro" id="IPR050450">
    <property type="entry name" value="COX15/CtaA_HemeA_synthase"/>
</dbReference>
<dbReference type="GO" id="GO:0006784">
    <property type="term" value="P:heme A biosynthetic process"/>
    <property type="evidence" value="ECO:0007669"/>
    <property type="project" value="InterPro"/>
</dbReference>
<dbReference type="RefSeq" id="WP_151903773.1">
    <property type="nucleotide sequence ID" value="NZ_CP045032.1"/>
</dbReference>
<dbReference type="Proteomes" id="UP000326711">
    <property type="component" value="Chromosome"/>
</dbReference>
<evidence type="ECO:0000256" key="9">
    <source>
        <dbReference type="ARBA" id="ARBA00023136"/>
    </source>
</evidence>
<evidence type="ECO:0000256" key="11">
    <source>
        <dbReference type="ARBA" id="ARBA00023444"/>
    </source>
</evidence>
<evidence type="ECO:0000313" key="14">
    <source>
        <dbReference type="Proteomes" id="UP000326711"/>
    </source>
</evidence>
<evidence type="ECO:0000256" key="7">
    <source>
        <dbReference type="ARBA" id="ARBA00023004"/>
    </source>
</evidence>
<evidence type="ECO:0000256" key="12">
    <source>
        <dbReference type="SAM" id="Phobius"/>
    </source>
</evidence>
<dbReference type="KEGG" id="cuo:CUROG_05035"/>
<organism evidence="13 14">
    <name type="scientific">Corynebacterium urogenitale</name>
    <dbReference type="NCBI Taxonomy" id="2487892"/>
    <lineage>
        <taxon>Bacteria</taxon>
        <taxon>Bacillati</taxon>
        <taxon>Actinomycetota</taxon>
        <taxon>Actinomycetes</taxon>
        <taxon>Mycobacteriales</taxon>
        <taxon>Corynebacteriaceae</taxon>
        <taxon>Corynebacterium</taxon>
    </lineage>
</organism>
<evidence type="ECO:0000256" key="5">
    <source>
        <dbReference type="ARBA" id="ARBA00022989"/>
    </source>
</evidence>
<keyword evidence="6" id="KW-0560">Oxidoreductase</keyword>
<dbReference type="Pfam" id="PF02628">
    <property type="entry name" value="COX15-CtaA"/>
    <property type="match status" value="1"/>
</dbReference>
<keyword evidence="8" id="KW-0350">Heme biosynthesis</keyword>
<protein>
    <submittedName>
        <fullName evidence="13">Heme A synthase</fullName>
    </submittedName>
</protein>
<name>A0A5J6Z5M9_9CORY</name>
<dbReference type="OrthoDB" id="5241540at2"/>
<feature type="transmembrane region" description="Helical" evidence="12">
    <location>
        <begin position="105"/>
        <end position="122"/>
    </location>
</feature>
<keyword evidence="2" id="KW-1003">Cell membrane</keyword>
<dbReference type="AlphaFoldDB" id="A0A5J6Z5M9"/>
<dbReference type="PANTHER" id="PTHR35457:SF1">
    <property type="entry name" value="HEME A SYNTHASE"/>
    <property type="match status" value="1"/>
</dbReference>
<proteinExistence type="predicted"/>
<accession>A0A5J6Z5M9</accession>
<evidence type="ECO:0000256" key="10">
    <source>
        <dbReference type="ARBA" id="ARBA00023157"/>
    </source>
</evidence>
<keyword evidence="4" id="KW-0479">Metal-binding</keyword>
<evidence type="ECO:0000256" key="2">
    <source>
        <dbReference type="ARBA" id="ARBA00022475"/>
    </source>
</evidence>
<feature type="transmembrane region" description="Helical" evidence="12">
    <location>
        <begin position="156"/>
        <end position="178"/>
    </location>
</feature>
<evidence type="ECO:0000313" key="13">
    <source>
        <dbReference type="EMBL" id="QFQ02378.1"/>
    </source>
</evidence>
<evidence type="ECO:0000256" key="3">
    <source>
        <dbReference type="ARBA" id="ARBA00022692"/>
    </source>
</evidence>
<comment type="pathway">
    <text evidence="11">Porphyrin-containing compound metabolism.</text>
</comment>
<keyword evidence="7" id="KW-0408">Iron</keyword>
<keyword evidence="9 12" id="KW-0472">Membrane</keyword>
<gene>
    <name evidence="13" type="primary">ctaA</name>
    <name evidence="13" type="ORF">CUROG_05035</name>
</gene>
<feature type="transmembrane region" description="Helical" evidence="12">
    <location>
        <begin position="278"/>
        <end position="298"/>
    </location>
</feature>
<dbReference type="GO" id="GO:0046872">
    <property type="term" value="F:metal ion binding"/>
    <property type="evidence" value="ECO:0007669"/>
    <property type="project" value="UniProtKB-KW"/>
</dbReference>
<feature type="transmembrane region" description="Helical" evidence="12">
    <location>
        <begin position="129"/>
        <end position="150"/>
    </location>
</feature>
<keyword evidence="5 12" id="KW-1133">Transmembrane helix</keyword>
<keyword evidence="14" id="KW-1185">Reference proteome</keyword>
<keyword evidence="10" id="KW-1015">Disulfide bond</keyword>
<keyword evidence="3 12" id="KW-0812">Transmembrane</keyword>
<evidence type="ECO:0000256" key="6">
    <source>
        <dbReference type="ARBA" id="ARBA00023002"/>
    </source>
</evidence>
<sequence length="357" mass="38513">MQSRVQKEKNPLSRALMWLYAGVHKLDAKNPLTRSERIPSIATQRVFAIILLVCQTGITFTGSLVRVTGSGLGCDTWPQCHPGSFVPKAGAAPWIHQAIEFGNRLLTFVLIAAALVVFVALIRAGRRTLLLHMAFLQGIGIIVQAVIGGITVRLDLAWWMVAAHFLPSMILVFFAAVLVVRIGEPDDGQRVELMPRALIYLTHGSAFALAVVLTTGTLVTSAGPHAGDEAILPEHRLQIELLTIANLHAHSMYLYLGLTIGLLAGLFALNVDRKLKATAGWLIVAIVFQAVIGIIQFRLGVPTWTVPVHVIGSGVTALVTGLLWGQRQRLMGGNASHTGSVEADAQLVNNVDYARNS</sequence>